<sequence length="185" mass="22345">MENMLERLRQRDEKALEYVMYQYGNELKRSAYLMVKDQQLAEEIVQDGFVKVFDKIHQLQDESKLKSWLMTIVLNQCRSKIRTKRFRFPFLPFDPSEREIEAGEDESPEELVVQMQKSESLVEHIHNLDHHYREVIILFYYHDYSLEEMVEITNVKKSTIKSRLRRARMQLRDRLEKGETINEAT</sequence>
<dbReference type="STRING" id="1385514.N782_00585"/>
<keyword evidence="2" id="KW-0805">Transcription regulation</keyword>
<dbReference type="InterPro" id="IPR039425">
    <property type="entry name" value="RNA_pol_sigma-70-like"/>
</dbReference>
<dbReference type="GO" id="GO:0003677">
    <property type="term" value="F:DNA binding"/>
    <property type="evidence" value="ECO:0007669"/>
    <property type="project" value="InterPro"/>
</dbReference>
<dbReference type="InterPro" id="IPR013325">
    <property type="entry name" value="RNA_pol_sigma_r2"/>
</dbReference>
<protein>
    <submittedName>
        <fullName evidence="7">RNA polymerase</fullName>
    </submittedName>
</protein>
<organism evidence="7 8">
    <name type="scientific">Pontibacillus yanchengensis Y32</name>
    <dbReference type="NCBI Taxonomy" id="1385514"/>
    <lineage>
        <taxon>Bacteria</taxon>
        <taxon>Bacillati</taxon>
        <taxon>Bacillota</taxon>
        <taxon>Bacilli</taxon>
        <taxon>Bacillales</taxon>
        <taxon>Bacillaceae</taxon>
        <taxon>Pontibacillus</taxon>
    </lineage>
</organism>
<accession>A0A0A2TJI0</accession>
<evidence type="ECO:0000313" key="8">
    <source>
        <dbReference type="Proteomes" id="UP000030147"/>
    </source>
</evidence>
<comment type="similarity">
    <text evidence="1">Belongs to the sigma-70 factor family. ECF subfamily.</text>
</comment>
<dbReference type="InterPro" id="IPR036388">
    <property type="entry name" value="WH-like_DNA-bd_sf"/>
</dbReference>
<evidence type="ECO:0000256" key="2">
    <source>
        <dbReference type="ARBA" id="ARBA00023015"/>
    </source>
</evidence>
<dbReference type="SUPFAM" id="SSF88659">
    <property type="entry name" value="Sigma3 and sigma4 domains of RNA polymerase sigma factors"/>
    <property type="match status" value="1"/>
</dbReference>
<evidence type="ECO:0000256" key="4">
    <source>
        <dbReference type="ARBA" id="ARBA00023163"/>
    </source>
</evidence>
<dbReference type="GO" id="GO:0006352">
    <property type="term" value="P:DNA-templated transcription initiation"/>
    <property type="evidence" value="ECO:0007669"/>
    <property type="project" value="InterPro"/>
</dbReference>
<keyword evidence="4" id="KW-0804">Transcription</keyword>
<gene>
    <name evidence="7" type="ORF">N782_00585</name>
</gene>
<dbReference type="GO" id="GO:0016987">
    <property type="term" value="F:sigma factor activity"/>
    <property type="evidence" value="ECO:0007669"/>
    <property type="project" value="UniProtKB-KW"/>
</dbReference>
<dbReference type="InterPro" id="IPR013324">
    <property type="entry name" value="RNA_pol_sigma_r3/r4-like"/>
</dbReference>
<dbReference type="NCBIfam" id="TIGR02937">
    <property type="entry name" value="sigma70-ECF"/>
    <property type="match status" value="1"/>
</dbReference>
<dbReference type="InterPro" id="IPR007627">
    <property type="entry name" value="RNA_pol_sigma70_r2"/>
</dbReference>
<comment type="caution">
    <text evidence="7">The sequence shown here is derived from an EMBL/GenBank/DDBJ whole genome shotgun (WGS) entry which is preliminary data.</text>
</comment>
<proteinExistence type="inferred from homology"/>
<dbReference type="Proteomes" id="UP000030147">
    <property type="component" value="Unassembled WGS sequence"/>
</dbReference>
<feature type="domain" description="RNA polymerase sigma-70 region 2" evidence="5">
    <location>
        <begin position="22"/>
        <end position="85"/>
    </location>
</feature>
<evidence type="ECO:0000256" key="3">
    <source>
        <dbReference type="ARBA" id="ARBA00023082"/>
    </source>
</evidence>
<dbReference type="Pfam" id="PF08281">
    <property type="entry name" value="Sigma70_r4_2"/>
    <property type="match status" value="1"/>
</dbReference>
<dbReference type="CDD" id="cd06171">
    <property type="entry name" value="Sigma70_r4"/>
    <property type="match status" value="1"/>
</dbReference>
<feature type="domain" description="RNA polymerase sigma factor 70 region 4 type 2" evidence="6">
    <location>
        <begin position="125"/>
        <end position="171"/>
    </location>
</feature>
<dbReference type="SUPFAM" id="SSF88946">
    <property type="entry name" value="Sigma2 domain of RNA polymerase sigma factors"/>
    <property type="match status" value="1"/>
</dbReference>
<dbReference type="OrthoDB" id="9794508at2"/>
<keyword evidence="8" id="KW-1185">Reference proteome</keyword>
<evidence type="ECO:0000313" key="7">
    <source>
        <dbReference type="EMBL" id="KGP74593.1"/>
    </source>
</evidence>
<evidence type="ECO:0000259" key="6">
    <source>
        <dbReference type="Pfam" id="PF08281"/>
    </source>
</evidence>
<evidence type="ECO:0000256" key="1">
    <source>
        <dbReference type="ARBA" id="ARBA00010641"/>
    </source>
</evidence>
<dbReference type="AlphaFoldDB" id="A0A0A2TJI0"/>
<dbReference type="Gene3D" id="1.10.1740.10">
    <property type="match status" value="1"/>
</dbReference>
<dbReference type="PANTHER" id="PTHR43133">
    <property type="entry name" value="RNA POLYMERASE ECF-TYPE SIGMA FACTO"/>
    <property type="match status" value="1"/>
</dbReference>
<dbReference type="Gene3D" id="1.10.10.10">
    <property type="entry name" value="Winged helix-like DNA-binding domain superfamily/Winged helix DNA-binding domain"/>
    <property type="match status" value="1"/>
</dbReference>
<keyword evidence="3" id="KW-0731">Sigma factor</keyword>
<dbReference type="PANTHER" id="PTHR43133:SF60">
    <property type="entry name" value="RNA POLYMERASE SIGMA FACTOR SIGV"/>
    <property type="match status" value="1"/>
</dbReference>
<evidence type="ECO:0000259" key="5">
    <source>
        <dbReference type="Pfam" id="PF04542"/>
    </source>
</evidence>
<dbReference type="EMBL" id="AVBF01000001">
    <property type="protein sequence ID" value="KGP74593.1"/>
    <property type="molecule type" value="Genomic_DNA"/>
</dbReference>
<dbReference type="Pfam" id="PF04542">
    <property type="entry name" value="Sigma70_r2"/>
    <property type="match status" value="1"/>
</dbReference>
<dbReference type="eggNOG" id="COG1595">
    <property type="taxonomic scope" value="Bacteria"/>
</dbReference>
<reference evidence="7 8" key="1">
    <citation type="journal article" date="2015" name="Stand. Genomic Sci.">
        <title>High quality draft genome sequence of the moderately halophilic bacterium Pontibacillus yanchengensis Y32(T) and comparison among Pontibacillus genomes.</title>
        <authorList>
            <person name="Huang J."/>
            <person name="Qiao Z.X."/>
            <person name="Tang J.W."/>
            <person name="Wang G."/>
        </authorList>
    </citation>
    <scope>NUCLEOTIDE SEQUENCE [LARGE SCALE GENOMIC DNA]</scope>
    <source>
        <strain evidence="7 8">Y32</strain>
    </source>
</reference>
<dbReference type="InterPro" id="IPR013249">
    <property type="entry name" value="RNA_pol_sigma70_r4_t2"/>
</dbReference>
<name>A0A0A2TJI0_9BACI</name>
<dbReference type="InterPro" id="IPR014284">
    <property type="entry name" value="RNA_pol_sigma-70_dom"/>
</dbReference>